<dbReference type="InterPro" id="IPR009050">
    <property type="entry name" value="Globin-like_sf"/>
</dbReference>
<dbReference type="GO" id="GO:0019825">
    <property type="term" value="F:oxygen binding"/>
    <property type="evidence" value="ECO:0007669"/>
    <property type="project" value="InterPro"/>
</dbReference>
<keyword evidence="3 7" id="KW-0349">Heme</keyword>
<dbReference type="GO" id="GO:0005344">
    <property type="term" value="F:oxygen carrier activity"/>
    <property type="evidence" value="ECO:0007669"/>
    <property type="project" value="UniProtKB-UniRule"/>
</dbReference>
<evidence type="ECO:0000256" key="3">
    <source>
        <dbReference type="ARBA" id="ARBA00022617"/>
    </source>
</evidence>
<organism evidence="10 11">
    <name type="scientific">Calditerricola satsumensis</name>
    <dbReference type="NCBI Taxonomy" id="373054"/>
    <lineage>
        <taxon>Bacteria</taxon>
        <taxon>Bacillati</taxon>
        <taxon>Bacillota</taxon>
        <taxon>Bacilli</taxon>
        <taxon>Bacillales</taxon>
        <taxon>Bacillaceae</taxon>
        <taxon>Calditerricola</taxon>
    </lineage>
</organism>
<keyword evidence="5 7" id="KW-0479">Metal-binding</keyword>
<evidence type="ECO:0000256" key="1">
    <source>
        <dbReference type="ARBA" id="ARBA00009660"/>
    </source>
</evidence>
<accession>A0A8J3B645</accession>
<reference evidence="10" key="1">
    <citation type="journal article" date="2014" name="Int. J. Syst. Evol. Microbiol.">
        <title>Complete genome sequence of Corynebacterium casei LMG S-19264T (=DSM 44701T), isolated from a smear-ripened cheese.</title>
        <authorList>
            <consortium name="US DOE Joint Genome Institute (JGI-PGF)"/>
            <person name="Walter F."/>
            <person name="Albersmeier A."/>
            <person name="Kalinowski J."/>
            <person name="Ruckert C."/>
        </authorList>
    </citation>
    <scope>NUCLEOTIDE SEQUENCE</scope>
    <source>
        <strain evidence="10">JCM 14719</strain>
    </source>
</reference>
<evidence type="ECO:0000313" key="11">
    <source>
        <dbReference type="Proteomes" id="UP000637720"/>
    </source>
</evidence>
<sequence>MAQPSLYERLGGEEGIARVVDTFYDMVLADPRVAHFFANTDMAKQRRHQTLFLTFATGGPNKYTGRGMREAHRGLGIRDEHFDAIVELLGRALRQHGVTEADIQAVAARLEAMRPEIVE</sequence>
<dbReference type="InterPro" id="IPR019795">
    <property type="entry name" value="Globin_bac-like_CS"/>
</dbReference>
<dbReference type="InterPro" id="IPR001486">
    <property type="entry name" value="Hemoglobin_trunc"/>
</dbReference>
<reference evidence="10" key="2">
    <citation type="submission" date="2020-09" db="EMBL/GenBank/DDBJ databases">
        <authorList>
            <person name="Sun Q."/>
            <person name="Ohkuma M."/>
        </authorList>
    </citation>
    <scope>NUCLEOTIDE SEQUENCE</scope>
    <source>
        <strain evidence="10">JCM 14719</strain>
    </source>
</reference>
<feature type="binding site" description="distal binding residue" evidence="9">
    <location>
        <position position="72"/>
    </location>
    <ligand>
        <name>heme</name>
        <dbReference type="ChEBI" id="CHEBI:30413"/>
    </ligand>
    <ligandPart>
        <name>Fe</name>
        <dbReference type="ChEBI" id="CHEBI:18248"/>
    </ligandPart>
</feature>
<dbReference type="EMBL" id="BMOF01000015">
    <property type="protein sequence ID" value="GGJ98289.1"/>
    <property type="molecule type" value="Genomic_DNA"/>
</dbReference>
<evidence type="ECO:0000256" key="7">
    <source>
        <dbReference type="PIRNR" id="PIRNR002030"/>
    </source>
</evidence>
<proteinExistence type="inferred from homology"/>
<name>A0A8J3B645_9BACI</name>
<dbReference type="RefSeq" id="WP_229725710.1">
    <property type="nucleotide sequence ID" value="NZ_BMOF01000015.1"/>
</dbReference>
<keyword evidence="11" id="KW-1185">Reference proteome</keyword>
<dbReference type="GO" id="GO:0020037">
    <property type="term" value="F:heme binding"/>
    <property type="evidence" value="ECO:0007669"/>
    <property type="project" value="InterPro"/>
</dbReference>
<comment type="cofactor">
    <cofactor evidence="8">
        <name>heme</name>
        <dbReference type="ChEBI" id="CHEBI:30413"/>
    </cofactor>
    <text evidence="8">Binds 1 heme group per subunit.</text>
</comment>
<evidence type="ECO:0000313" key="10">
    <source>
        <dbReference type="EMBL" id="GGJ98289.1"/>
    </source>
</evidence>
<dbReference type="AlphaFoldDB" id="A0A8J3B645"/>
<dbReference type="Gene3D" id="1.10.490.10">
    <property type="entry name" value="Globins"/>
    <property type="match status" value="1"/>
</dbReference>
<dbReference type="InterPro" id="IPR016339">
    <property type="entry name" value="Hemoglobin_trunc_I"/>
</dbReference>
<gene>
    <name evidence="10" type="ORF">GCM10007043_10270</name>
</gene>
<comment type="caution">
    <text evidence="10">The sequence shown here is derived from an EMBL/GenBank/DDBJ whole genome shotgun (WGS) entry which is preliminary data.</text>
</comment>
<evidence type="ECO:0000256" key="5">
    <source>
        <dbReference type="ARBA" id="ARBA00022723"/>
    </source>
</evidence>
<comment type="similarity">
    <text evidence="1 7">Belongs to the truncated hemoglobin family. Group I subfamily.</text>
</comment>
<evidence type="ECO:0000256" key="2">
    <source>
        <dbReference type="ARBA" id="ARBA00022448"/>
    </source>
</evidence>
<dbReference type="CDD" id="cd00454">
    <property type="entry name" value="TrHb1_N"/>
    <property type="match status" value="1"/>
</dbReference>
<dbReference type="Pfam" id="PF01152">
    <property type="entry name" value="Bac_globin"/>
    <property type="match status" value="1"/>
</dbReference>
<evidence type="ECO:0000256" key="6">
    <source>
        <dbReference type="ARBA" id="ARBA00023004"/>
    </source>
</evidence>
<dbReference type="Proteomes" id="UP000637720">
    <property type="component" value="Unassembled WGS sequence"/>
</dbReference>
<evidence type="ECO:0000256" key="8">
    <source>
        <dbReference type="PIRSR" id="PIRSR002030-1"/>
    </source>
</evidence>
<feature type="binding site" description="distal binding residue" evidence="9">
    <location>
        <position position="48"/>
    </location>
    <ligand>
        <name>heme</name>
        <dbReference type="ChEBI" id="CHEBI:30413"/>
    </ligand>
    <ligandPart>
        <name>Fe</name>
        <dbReference type="ChEBI" id="CHEBI:18248"/>
    </ligandPart>
</feature>
<feature type="binding site" description="proximal binding residue" evidence="8">
    <location>
        <position position="72"/>
    </location>
    <ligand>
        <name>heme</name>
        <dbReference type="ChEBI" id="CHEBI:30413"/>
    </ligand>
    <ligandPart>
        <name>Fe</name>
        <dbReference type="ChEBI" id="CHEBI:18248"/>
    </ligandPart>
</feature>
<evidence type="ECO:0000256" key="4">
    <source>
        <dbReference type="ARBA" id="ARBA00022621"/>
    </source>
</evidence>
<dbReference type="InterPro" id="IPR012292">
    <property type="entry name" value="Globin/Proto"/>
</dbReference>
<dbReference type="GO" id="GO:0046872">
    <property type="term" value="F:metal ion binding"/>
    <property type="evidence" value="ECO:0007669"/>
    <property type="project" value="UniProtKB-UniRule"/>
</dbReference>
<protein>
    <recommendedName>
        <fullName evidence="7">Group 1 truncated hemoglobin</fullName>
    </recommendedName>
</protein>
<keyword evidence="4 7" id="KW-0561">Oxygen transport</keyword>
<dbReference type="SUPFAM" id="SSF46458">
    <property type="entry name" value="Globin-like"/>
    <property type="match status" value="1"/>
</dbReference>
<keyword evidence="6 7" id="KW-0408">Iron</keyword>
<dbReference type="PROSITE" id="PS01213">
    <property type="entry name" value="GLOBIN_FAM_2"/>
    <property type="match status" value="1"/>
</dbReference>
<dbReference type="PIRSF" id="PIRSF002030">
    <property type="entry name" value="Globin_Protozoa/Cyanobacteria"/>
    <property type="match status" value="1"/>
</dbReference>
<keyword evidence="2 7" id="KW-0813">Transport</keyword>
<evidence type="ECO:0000256" key="9">
    <source>
        <dbReference type="PIRSR" id="PIRSR601486-1"/>
    </source>
</evidence>